<keyword evidence="11" id="KW-1185">Reference proteome</keyword>
<dbReference type="PANTHER" id="PTHR11113">
    <property type="entry name" value="N-ACETYLGLUCOSAMINE-6-PHOSPHATE DEACETYLASE"/>
    <property type="match status" value="1"/>
</dbReference>
<dbReference type="EC" id="3.5.1.25" evidence="2 8"/>
<dbReference type="InterPro" id="IPR006680">
    <property type="entry name" value="Amidohydro-rel"/>
</dbReference>
<comment type="catalytic activity">
    <reaction evidence="7 8">
        <text>N-acetyl-D-glucosamine 6-phosphate + H2O = D-glucosamine 6-phosphate + acetate</text>
        <dbReference type="Rhea" id="RHEA:22936"/>
        <dbReference type="ChEBI" id="CHEBI:15377"/>
        <dbReference type="ChEBI" id="CHEBI:30089"/>
        <dbReference type="ChEBI" id="CHEBI:57513"/>
        <dbReference type="ChEBI" id="CHEBI:58725"/>
        <dbReference type="EC" id="3.5.1.25"/>
    </reaction>
</comment>
<evidence type="ECO:0000256" key="4">
    <source>
        <dbReference type="ARBA" id="ARBA00022723"/>
    </source>
</evidence>
<keyword evidence="5 8" id="KW-0378">Hydrolase</keyword>
<evidence type="ECO:0000256" key="6">
    <source>
        <dbReference type="ARBA" id="ARBA00023277"/>
    </source>
</evidence>
<evidence type="ECO:0000256" key="3">
    <source>
        <dbReference type="ARBA" id="ARBA00018029"/>
    </source>
</evidence>
<dbReference type="NCBIfam" id="TIGR00221">
    <property type="entry name" value="nagA"/>
    <property type="match status" value="1"/>
</dbReference>
<comment type="similarity">
    <text evidence="1 8">Belongs to the metallo-dependent hydrolases superfamily. NagA family.</text>
</comment>
<keyword evidence="4" id="KW-0479">Metal-binding</keyword>
<accession>A0ABR2IYC2</accession>
<organism evidence="10 11">
    <name type="scientific">Tritrichomonas musculus</name>
    <dbReference type="NCBI Taxonomy" id="1915356"/>
    <lineage>
        <taxon>Eukaryota</taxon>
        <taxon>Metamonada</taxon>
        <taxon>Parabasalia</taxon>
        <taxon>Tritrichomonadida</taxon>
        <taxon>Tritrichomonadidae</taxon>
        <taxon>Tritrichomonas</taxon>
    </lineage>
</organism>
<dbReference type="InterPro" id="IPR003764">
    <property type="entry name" value="GlcNAc_6-P_deAcase"/>
</dbReference>
<dbReference type="EMBL" id="JAPFFF010000014">
    <property type="protein sequence ID" value="KAK8870296.1"/>
    <property type="molecule type" value="Genomic_DNA"/>
</dbReference>
<comment type="caution">
    <text evidence="10">The sequence shown here is derived from an EMBL/GenBank/DDBJ whole genome shotgun (WGS) entry which is preliminary data.</text>
</comment>
<feature type="domain" description="Amidohydrolase-related" evidence="9">
    <location>
        <begin position="49"/>
        <end position="381"/>
    </location>
</feature>
<dbReference type="CDD" id="cd00854">
    <property type="entry name" value="NagA"/>
    <property type="match status" value="1"/>
</dbReference>
<evidence type="ECO:0000313" key="10">
    <source>
        <dbReference type="EMBL" id="KAK8870296.1"/>
    </source>
</evidence>
<dbReference type="PANTHER" id="PTHR11113:SF14">
    <property type="entry name" value="N-ACETYLGLUCOSAMINE-6-PHOSPHATE DEACETYLASE"/>
    <property type="match status" value="1"/>
</dbReference>
<keyword evidence="6 8" id="KW-0119">Carbohydrate metabolism</keyword>
<evidence type="ECO:0000256" key="8">
    <source>
        <dbReference type="PIRNR" id="PIRNR038994"/>
    </source>
</evidence>
<dbReference type="Proteomes" id="UP001470230">
    <property type="component" value="Unassembled WGS sequence"/>
</dbReference>
<dbReference type="InterPro" id="IPR011059">
    <property type="entry name" value="Metal-dep_hydrolase_composite"/>
</dbReference>
<evidence type="ECO:0000256" key="5">
    <source>
        <dbReference type="ARBA" id="ARBA00022801"/>
    </source>
</evidence>
<evidence type="ECO:0000256" key="7">
    <source>
        <dbReference type="ARBA" id="ARBA00047647"/>
    </source>
</evidence>
<dbReference type="SUPFAM" id="SSF51338">
    <property type="entry name" value="Composite domain of metallo-dependent hydrolases"/>
    <property type="match status" value="1"/>
</dbReference>
<proteinExistence type="inferred from homology"/>
<dbReference type="SUPFAM" id="SSF51556">
    <property type="entry name" value="Metallo-dependent hydrolases"/>
    <property type="match status" value="1"/>
</dbReference>
<evidence type="ECO:0000259" key="9">
    <source>
        <dbReference type="Pfam" id="PF01979"/>
    </source>
</evidence>
<dbReference type="Gene3D" id="2.30.40.10">
    <property type="entry name" value="Urease, subunit C, domain 1"/>
    <property type="match status" value="1"/>
</dbReference>
<sequence>MSKIVNGRIVTPKGILEGHSLIIKDGKIAEIIQGNGPDGLTVIDAHGNYVAPGCIDMHIHGGDTADFTDGTPEAFYKIARVHAIHGTTSMYATLAASAREVIDKCLKVCENVMKDPKEGANILGIHIEGNYLSPKMVGSQDARYITKPDPTEYHSIADSTTVLKRWSAAPEIEGAIDFGKFATSRGIVVALAHTQAEYEDVKKGFEEGGFILATHFYNAMTSVHKNREFKKEGTVEACYLIDGMNIEVISDGIHVPPAILKLIYKIKGVERTALCTDAQRPTGCNNTSNLDKRFIIEDGVVKLADRSALAGSIATTDRLVRTMIQQAGVPIQDALRMASETPARIMKIIDRKGTLEKGKDADIIIVNENIDVQYTIVGGKVIYQK</sequence>
<dbReference type="Gene3D" id="3.20.20.140">
    <property type="entry name" value="Metal-dependent hydrolases"/>
    <property type="match status" value="1"/>
</dbReference>
<evidence type="ECO:0000256" key="2">
    <source>
        <dbReference type="ARBA" id="ARBA00011899"/>
    </source>
</evidence>
<evidence type="ECO:0000313" key="11">
    <source>
        <dbReference type="Proteomes" id="UP001470230"/>
    </source>
</evidence>
<name>A0ABR2IYC2_9EUKA</name>
<reference evidence="10 11" key="1">
    <citation type="submission" date="2024-04" db="EMBL/GenBank/DDBJ databases">
        <title>Tritrichomonas musculus Genome.</title>
        <authorList>
            <person name="Alves-Ferreira E."/>
            <person name="Grigg M."/>
            <person name="Lorenzi H."/>
            <person name="Galac M."/>
        </authorList>
    </citation>
    <scope>NUCLEOTIDE SEQUENCE [LARGE SCALE GENOMIC DNA]</scope>
    <source>
        <strain evidence="10 11">EAF2021</strain>
    </source>
</reference>
<dbReference type="Pfam" id="PF01979">
    <property type="entry name" value="Amidohydro_1"/>
    <property type="match status" value="1"/>
</dbReference>
<dbReference type="PIRSF" id="PIRSF038994">
    <property type="entry name" value="NagA"/>
    <property type="match status" value="1"/>
</dbReference>
<evidence type="ECO:0000256" key="1">
    <source>
        <dbReference type="ARBA" id="ARBA00010716"/>
    </source>
</evidence>
<gene>
    <name evidence="10" type="ORF">M9Y10_008174</name>
</gene>
<protein>
    <recommendedName>
        <fullName evidence="3 8">N-acetylglucosamine-6-phosphate deacetylase</fullName>
        <ecNumber evidence="2 8">3.5.1.25</ecNumber>
    </recommendedName>
</protein>
<dbReference type="InterPro" id="IPR032466">
    <property type="entry name" value="Metal_Hydrolase"/>
</dbReference>